<dbReference type="InterPro" id="IPR036852">
    <property type="entry name" value="Peptidase_S8/S53_dom_sf"/>
</dbReference>
<dbReference type="Gene3D" id="3.40.50.200">
    <property type="entry name" value="Peptidase S8/S53 domain"/>
    <property type="match status" value="1"/>
</dbReference>
<dbReference type="EMBL" id="JAQQWE010000008">
    <property type="protein sequence ID" value="KAK7943512.1"/>
    <property type="molecule type" value="Genomic_DNA"/>
</dbReference>
<dbReference type="PANTHER" id="PTHR43806:SF11">
    <property type="entry name" value="CEREVISIN-RELATED"/>
    <property type="match status" value="1"/>
</dbReference>
<dbReference type="GeneID" id="92081909"/>
<keyword evidence="4" id="KW-0720">Serine protease</keyword>
<protein>
    <recommendedName>
        <fullName evidence="8">Peptidase S8/S53 domain-containing protein</fullName>
    </recommendedName>
</protein>
<dbReference type="InterPro" id="IPR005197">
    <property type="entry name" value="Glyco_hydro_71"/>
</dbReference>
<comment type="caution">
    <text evidence="5">Lacks conserved residue(s) required for the propagation of feature annotation.</text>
</comment>
<evidence type="ECO:0000259" key="8">
    <source>
        <dbReference type="Pfam" id="PF00082"/>
    </source>
</evidence>
<dbReference type="PANTHER" id="PTHR43806">
    <property type="entry name" value="PEPTIDASE S8"/>
    <property type="match status" value="1"/>
</dbReference>
<dbReference type="InterPro" id="IPR000209">
    <property type="entry name" value="Peptidase_S8/S53_dom"/>
</dbReference>
<dbReference type="PROSITE" id="PS51892">
    <property type="entry name" value="SUBTILASE"/>
    <property type="match status" value="1"/>
</dbReference>
<evidence type="ECO:0000256" key="6">
    <source>
        <dbReference type="SAM" id="MobiDB-lite"/>
    </source>
</evidence>
<feature type="compositionally biased region" description="Low complexity" evidence="6">
    <location>
        <begin position="1502"/>
        <end position="1511"/>
    </location>
</feature>
<proteinExistence type="inferred from homology"/>
<dbReference type="Pfam" id="PF03659">
    <property type="entry name" value="Glyco_hydro_71"/>
    <property type="match status" value="1"/>
</dbReference>
<dbReference type="CDD" id="cd11577">
    <property type="entry name" value="GH71"/>
    <property type="match status" value="1"/>
</dbReference>
<dbReference type="Pfam" id="PF00082">
    <property type="entry name" value="Peptidase_S8"/>
    <property type="match status" value="1"/>
</dbReference>
<organism evidence="9 10">
    <name type="scientific">Apiospora aurea</name>
    <dbReference type="NCBI Taxonomy" id="335848"/>
    <lineage>
        <taxon>Eukaryota</taxon>
        <taxon>Fungi</taxon>
        <taxon>Dikarya</taxon>
        <taxon>Ascomycota</taxon>
        <taxon>Pezizomycotina</taxon>
        <taxon>Sordariomycetes</taxon>
        <taxon>Xylariomycetidae</taxon>
        <taxon>Amphisphaeriales</taxon>
        <taxon>Apiosporaceae</taxon>
        <taxon>Apiospora</taxon>
    </lineage>
</organism>
<evidence type="ECO:0000256" key="2">
    <source>
        <dbReference type="ARBA" id="ARBA00022670"/>
    </source>
</evidence>
<evidence type="ECO:0000313" key="10">
    <source>
        <dbReference type="Proteomes" id="UP001391051"/>
    </source>
</evidence>
<dbReference type="InterPro" id="IPR050131">
    <property type="entry name" value="Peptidase_S8_subtilisin-like"/>
</dbReference>
<accession>A0ABR1Q0J7</accession>
<dbReference type="RefSeq" id="XP_066695543.1">
    <property type="nucleotide sequence ID" value="XM_066848847.1"/>
</dbReference>
<evidence type="ECO:0000256" key="5">
    <source>
        <dbReference type="PROSITE-ProRule" id="PRU01240"/>
    </source>
</evidence>
<dbReference type="PROSITE" id="PS00138">
    <property type="entry name" value="SUBTILASE_SER"/>
    <property type="match status" value="1"/>
</dbReference>
<feature type="compositionally biased region" description="Low complexity" evidence="6">
    <location>
        <begin position="932"/>
        <end position="943"/>
    </location>
</feature>
<dbReference type="Gene3D" id="3.20.20.80">
    <property type="entry name" value="Glycosidases"/>
    <property type="match status" value="1"/>
</dbReference>
<feature type="chain" id="PRO_5045679662" description="Peptidase S8/S53 domain-containing protein" evidence="7">
    <location>
        <begin position="19"/>
        <end position="1642"/>
    </location>
</feature>
<keyword evidence="3" id="KW-0378">Hydrolase</keyword>
<comment type="caution">
    <text evidence="9">The sequence shown here is derived from an EMBL/GenBank/DDBJ whole genome shotgun (WGS) entry which is preliminary data.</text>
</comment>
<feature type="signal peptide" evidence="7">
    <location>
        <begin position="1"/>
        <end position="18"/>
    </location>
</feature>
<dbReference type="Proteomes" id="UP001391051">
    <property type="component" value="Unassembled WGS sequence"/>
</dbReference>
<evidence type="ECO:0000256" key="3">
    <source>
        <dbReference type="ARBA" id="ARBA00022801"/>
    </source>
</evidence>
<name>A0ABR1Q0J7_9PEZI</name>
<keyword evidence="10" id="KW-1185">Reference proteome</keyword>
<feature type="region of interest" description="Disordered" evidence="6">
    <location>
        <begin position="1442"/>
        <end position="1471"/>
    </location>
</feature>
<dbReference type="SUPFAM" id="SSF52743">
    <property type="entry name" value="Subtilisin-like"/>
    <property type="match status" value="1"/>
</dbReference>
<evidence type="ECO:0000313" key="9">
    <source>
        <dbReference type="EMBL" id="KAK7943512.1"/>
    </source>
</evidence>
<reference evidence="9 10" key="1">
    <citation type="submission" date="2023-01" db="EMBL/GenBank/DDBJ databases">
        <title>Analysis of 21 Apiospora genomes using comparative genomics revels a genus with tremendous synthesis potential of carbohydrate active enzymes and secondary metabolites.</title>
        <authorList>
            <person name="Sorensen T."/>
        </authorList>
    </citation>
    <scope>NUCLEOTIDE SEQUENCE [LARGE SCALE GENOMIC DNA]</scope>
    <source>
        <strain evidence="9 10">CBS 24483</strain>
    </source>
</reference>
<keyword evidence="7" id="KW-0732">Signal</keyword>
<feature type="region of interest" description="Disordered" evidence="6">
    <location>
        <begin position="932"/>
        <end position="963"/>
    </location>
</feature>
<sequence length="1642" mass="178139">MWPLGLLAVLLLCLRVQATKAVFAHFMVENAKSWDQSQWANDIRLAKDAHIDGFALNIRQDDRSYWDSLNRAYSAADSVGGFKMILSFDYAGGGPWSPANVAQAINQFSAYGSYFHEGGKPLVSTFEGPDQAQDWELIKKKTNCMLLPDWSSLGAKQAIDASKGVIDGLFSWAAWPWGNMDSNTYVDASYIQFLEQGGKDYGKDLKFMMPASPWFYTNLPGYDKNWIWRGDDLWFDRWQEVIFLNPDYVEILTWNDFGESHYIGPLYVEGNDYEAFTVGKAPFNYAADMPHDGWRLFLPFVIDLYKNRKATIKNEGLSVWYRPSPAAACGDGWTVGNTASQLLLEFPPAEVAQDKVFFSALLAAHQPVTVTVGGAQVAAEWTSQPAYGSGMYHGSASYGGNSGPVVVTVGSMTVRGRDISTSCNDVPGQNGQTNWNAWVGSQSGAAVNKEVDISLWVCTEGGAPGAAAFDDLCQFTCRYGYCPPGACYCKSMGPQREKPGPDTPGYGTVGYPGEGMSPSYGGLCSFACDLGHCPSPYCDTAEHPTVLPSVSPFTPDACVKGTGEGDLGGLCSFACNFGFCPIHSCTCTETGPLNAPPAAGEKTGKAADGKEPKIYDDICQFACSRDYCPPGPCVEKGNDHVEGNPVYVGTEIFTQPTALCEPPCVLVLPPTTLPSPTTIRIPPYTTSLQVGTTTTTIIVTVTDIITTASGYRFPLAPDHSGPAREMVVDMRRMGYKGRWCHDFASFLSSSSPARPYASEHAAANVDQLSPSKIEPEDTKDDDDTDQAVVVPCDGFWFFSFCIDFPELKVPKWKIILPEGIIGPGPPPPNIIQKDGWTVSVKGTLPPWPVITRSPGSNPSVNKPDKPQDCTTVSQEVEFKTVSEGLSVSNGKTVTTTVSTITRTGVVYGCEVPEYTPTISACSVGKRDAATALPTAEPTAEPQAHVSGRGDSPFSQDNPVQWADDMNCPGEESNYILYTKGHTDGEVNVIRARLQRWRGTNGYDFTEARSDSLDFTAFFFILNMPRSLLRKIQAMSQVELVYDYAEYNRQLKGIKAAGVIGRRKGESRPANRDEEHAANSTLTRLHKRLTRENEIGWATSQISVPPGIDWYDNEDYVNRDGASHKYKYWYDDSAGQGQYIYVLEQAFAQNQEELQGASHETPLTVPNYGLNVPEGDQGHGTAVAAAAVGQNIGSAPKATLVPVVMGPIFDAWKFPLEGALHALLLTAEHIRGNNRNGKAVLNLSWGIGVDWTAAVPPFVRVMRNLLQSLQTDLGAVIVMAAGNDGKNEDGYASERYYPQRLVWDGSLPDALVIGATDYNAQYAGISSRFTNSKPKILYAPGYKVPIAVPGSGYNTATGTSFAAPLVAGVVAYMRSLPGSSLTIPLQRPRYVKGLLYKLARALAIDTVNVDEWATTADTSVWNGQSLLESCLLNLNAEDCERLREPGSGNASGGDSGGTSGGEFTFSQGSPSPTCTAGCGSYCTGYYCDAEPKGTPPDYPDPAVPTSSVPPTTNEGHPHYNIYTYSDADSKPRIYQNRGLNAHARRVEGLCSMADSSFAWIADANNPPKDGDYNGLSVFGDTCDFVADTTKIKNHHYTGRLKCKKWADATCTSGTVGTKIPDTEVEYCTPNLSIDYTLKWGCVW</sequence>
<comment type="similarity">
    <text evidence="1 5">Belongs to the peptidase S8 family.</text>
</comment>
<evidence type="ECO:0000256" key="4">
    <source>
        <dbReference type="ARBA" id="ARBA00022825"/>
    </source>
</evidence>
<feature type="region of interest" description="Disordered" evidence="6">
    <location>
        <begin position="1496"/>
        <end position="1515"/>
    </location>
</feature>
<feature type="domain" description="Peptidase S8/S53" evidence="8">
    <location>
        <begin position="1138"/>
        <end position="1378"/>
    </location>
</feature>
<dbReference type="InterPro" id="IPR023828">
    <property type="entry name" value="Peptidase_S8_Ser-AS"/>
</dbReference>
<dbReference type="PRINTS" id="PR00723">
    <property type="entry name" value="SUBTILISIN"/>
</dbReference>
<feature type="region of interest" description="Disordered" evidence="6">
    <location>
        <begin position="758"/>
        <end position="784"/>
    </location>
</feature>
<gene>
    <name evidence="9" type="ORF">PG986_012625</name>
</gene>
<evidence type="ECO:0000256" key="7">
    <source>
        <dbReference type="SAM" id="SignalP"/>
    </source>
</evidence>
<evidence type="ECO:0000256" key="1">
    <source>
        <dbReference type="ARBA" id="ARBA00011073"/>
    </source>
</evidence>
<keyword evidence="2" id="KW-0645">Protease</keyword>
<feature type="compositionally biased region" description="Gly residues" evidence="6">
    <location>
        <begin position="1448"/>
        <end position="1459"/>
    </location>
</feature>
<dbReference type="InterPro" id="IPR015500">
    <property type="entry name" value="Peptidase_S8_subtilisin-rel"/>
</dbReference>